<evidence type="ECO:0000313" key="2">
    <source>
        <dbReference type="Proteomes" id="UP000018208"/>
    </source>
</evidence>
<name>A0A9P8LYT9_9EUKA</name>
<dbReference type="InterPro" id="IPR023198">
    <property type="entry name" value="PGP-like_dom2"/>
</dbReference>
<gene>
    <name evidence="1" type="ORF">SS50377_20075</name>
</gene>
<accession>A0A9P8LYT9</accession>
<dbReference type="KEGG" id="ssao:94294098"/>
<dbReference type="Pfam" id="PF13419">
    <property type="entry name" value="HAD_2"/>
    <property type="match status" value="1"/>
</dbReference>
<dbReference type="EMBL" id="AUWU02000001">
    <property type="protein sequence ID" value="KAH0576729.1"/>
    <property type="molecule type" value="Genomic_DNA"/>
</dbReference>
<dbReference type="InterPro" id="IPR041492">
    <property type="entry name" value="HAD_2"/>
</dbReference>
<sequence>MMKLICSKKGVIFDFDGTLVDTSKVWNIIDKQFFERRGIDYNFEEYWPLIQGKSLKDICCIFKDLYQLNESVEQILAEYNQLIQLTFKNKLKLRDGAQQFIELLISKHIKVGIASSCSKKNILDVISNYPIIQQNIKAIVTSEEINMNKPCVQIYQICGELMGICNIKDDIVIFEDSYNGILGAKQTEALLIGISSFEKSKFIERQNMCNLWIENYQNLTE</sequence>
<dbReference type="GeneID" id="94294098"/>
<dbReference type="PANTHER" id="PTHR18901">
    <property type="entry name" value="2-DEOXYGLUCOSE-6-PHOSPHATE PHOSPHATASE 2"/>
    <property type="match status" value="1"/>
</dbReference>
<dbReference type="OrthoDB" id="40579at2759"/>
<dbReference type="PANTHER" id="PTHR18901:SF38">
    <property type="entry name" value="PSEUDOURIDINE-5'-PHOSPHATASE"/>
    <property type="match status" value="1"/>
</dbReference>
<protein>
    <submittedName>
        <fullName evidence="1">Beta-phosphoglucomutase</fullName>
    </submittedName>
</protein>
<proteinExistence type="predicted"/>
<keyword evidence="2" id="KW-1185">Reference proteome</keyword>
<dbReference type="Gene3D" id="3.40.50.1000">
    <property type="entry name" value="HAD superfamily/HAD-like"/>
    <property type="match status" value="1"/>
</dbReference>
<dbReference type="InterPro" id="IPR036412">
    <property type="entry name" value="HAD-like_sf"/>
</dbReference>
<dbReference type="InterPro" id="IPR023214">
    <property type="entry name" value="HAD_sf"/>
</dbReference>
<dbReference type="SFLD" id="SFLDS00003">
    <property type="entry name" value="Haloacid_Dehalogenase"/>
    <property type="match status" value="1"/>
</dbReference>
<dbReference type="Gene3D" id="1.10.150.240">
    <property type="entry name" value="Putative phosphatase, domain 2"/>
    <property type="match status" value="1"/>
</dbReference>
<dbReference type="Proteomes" id="UP000018208">
    <property type="component" value="Unassembled WGS sequence"/>
</dbReference>
<evidence type="ECO:0000313" key="1">
    <source>
        <dbReference type="EMBL" id="KAH0576729.1"/>
    </source>
</evidence>
<dbReference type="SFLD" id="SFLDG01129">
    <property type="entry name" value="C1.5:_HAD__Beta-PGM__Phosphata"/>
    <property type="match status" value="1"/>
</dbReference>
<dbReference type="AlphaFoldDB" id="A0A9P8LYT9"/>
<dbReference type="CDD" id="cd07505">
    <property type="entry name" value="HAD_BPGM-like"/>
    <property type="match status" value="1"/>
</dbReference>
<dbReference type="GO" id="GO:0016791">
    <property type="term" value="F:phosphatase activity"/>
    <property type="evidence" value="ECO:0007669"/>
    <property type="project" value="TreeGrafter"/>
</dbReference>
<dbReference type="RefSeq" id="XP_067767502.1">
    <property type="nucleotide sequence ID" value="XM_067904020.1"/>
</dbReference>
<comment type="caution">
    <text evidence="1">The sequence shown here is derived from an EMBL/GenBank/DDBJ whole genome shotgun (WGS) entry which is preliminary data.</text>
</comment>
<dbReference type="SUPFAM" id="SSF56784">
    <property type="entry name" value="HAD-like"/>
    <property type="match status" value="1"/>
</dbReference>
<reference evidence="1 2" key="1">
    <citation type="journal article" date="2014" name="PLoS Genet.">
        <title>The Genome of Spironucleus salmonicida Highlights a Fish Pathogen Adapted to Fluctuating Environments.</title>
        <authorList>
            <person name="Xu F."/>
            <person name="Jerlstrom-Hultqvist J."/>
            <person name="Einarsson E."/>
            <person name="Astvaldsson A."/>
            <person name="Svard S.G."/>
            <person name="Andersson J.O."/>
        </authorList>
    </citation>
    <scope>NUCLEOTIDE SEQUENCE [LARGE SCALE GENOMIC DNA]</scope>
    <source>
        <strain evidence="1 2">ATCC 50377</strain>
    </source>
</reference>
<organism evidence="1 2">
    <name type="scientific">Spironucleus salmonicida</name>
    <dbReference type="NCBI Taxonomy" id="348837"/>
    <lineage>
        <taxon>Eukaryota</taxon>
        <taxon>Metamonada</taxon>
        <taxon>Diplomonadida</taxon>
        <taxon>Hexamitidae</taxon>
        <taxon>Hexamitinae</taxon>
        <taxon>Spironucleus</taxon>
    </lineage>
</organism>